<gene>
    <name evidence="2" type="ORF">CSSPJE1EN2_LOCUS10365</name>
</gene>
<dbReference type="EMBL" id="OZ023718">
    <property type="protein sequence ID" value="CAK9867370.1"/>
    <property type="molecule type" value="Genomic_DNA"/>
</dbReference>
<proteinExistence type="predicted"/>
<protein>
    <submittedName>
        <fullName evidence="2">Uncharacterized protein</fullName>
    </submittedName>
</protein>
<sequence>MCTGESSSRIVNKKGVQFGRKRGRVVPRAFPVLARWKRDVAATGADGLREKRERDDVKEGRKEERRRRRVVGAGGRWLASATYQVTAKRPALLICGLWTERNNYPTWRVTIGTLDPGRPY</sequence>
<dbReference type="Proteomes" id="UP001497522">
    <property type="component" value="Chromosome 17"/>
</dbReference>
<evidence type="ECO:0000313" key="2">
    <source>
        <dbReference type="EMBL" id="CAK9867370.1"/>
    </source>
</evidence>
<organism evidence="2 3">
    <name type="scientific">Sphagnum jensenii</name>
    <dbReference type="NCBI Taxonomy" id="128206"/>
    <lineage>
        <taxon>Eukaryota</taxon>
        <taxon>Viridiplantae</taxon>
        <taxon>Streptophyta</taxon>
        <taxon>Embryophyta</taxon>
        <taxon>Bryophyta</taxon>
        <taxon>Sphagnophytina</taxon>
        <taxon>Sphagnopsida</taxon>
        <taxon>Sphagnales</taxon>
        <taxon>Sphagnaceae</taxon>
        <taxon>Sphagnum</taxon>
    </lineage>
</organism>
<accession>A0ABP1AXR4</accession>
<feature type="compositionally biased region" description="Basic and acidic residues" evidence="1">
    <location>
        <begin position="47"/>
        <end position="63"/>
    </location>
</feature>
<feature type="region of interest" description="Disordered" evidence="1">
    <location>
        <begin position="44"/>
        <end position="66"/>
    </location>
</feature>
<keyword evidence="3" id="KW-1185">Reference proteome</keyword>
<reference evidence="2" key="1">
    <citation type="submission" date="2024-03" db="EMBL/GenBank/DDBJ databases">
        <authorList>
            <consortium name="ELIXIR-Norway"/>
            <consortium name="Elixir Norway"/>
        </authorList>
    </citation>
    <scope>NUCLEOTIDE SEQUENCE</scope>
</reference>
<name>A0ABP1AXR4_9BRYO</name>
<evidence type="ECO:0000256" key="1">
    <source>
        <dbReference type="SAM" id="MobiDB-lite"/>
    </source>
</evidence>
<evidence type="ECO:0000313" key="3">
    <source>
        <dbReference type="Proteomes" id="UP001497522"/>
    </source>
</evidence>